<dbReference type="GO" id="GO:0005524">
    <property type="term" value="F:ATP binding"/>
    <property type="evidence" value="ECO:0007669"/>
    <property type="project" value="UniProtKB-UniRule"/>
</dbReference>
<dbReference type="FunFam" id="1.10.510.10:FF:000005">
    <property type="entry name" value="cAMP-dependent protein kinase catalytic subunit alpha"/>
    <property type="match status" value="1"/>
</dbReference>
<dbReference type="CDD" id="cd05580">
    <property type="entry name" value="STKc_PKA_like"/>
    <property type="match status" value="1"/>
</dbReference>
<comment type="catalytic activity">
    <reaction evidence="8">
        <text>L-seryl-[protein] + ATP = O-phospho-L-seryl-[protein] + ADP + H(+)</text>
        <dbReference type="Rhea" id="RHEA:17989"/>
        <dbReference type="Rhea" id="RHEA-COMP:9863"/>
        <dbReference type="Rhea" id="RHEA-COMP:11604"/>
        <dbReference type="ChEBI" id="CHEBI:15378"/>
        <dbReference type="ChEBI" id="CHEBI:29999"/>
        <dbReference type="ChEBI" id="CHEBI:30616"/>
        <dbReference type="ChEBI" id="CHEBI:83421"/>
        <dbReference type="ChEBI" id="CHEBI:456216"/>
        <dbReference type="EC" id="2.7.11.11"/>
    </reaction>
</comment>
<keyword evidence="3" id="KW-0808">Transferase</keyword>
<dbReference type="SUPFAM" id="SSF56112">
    <property type="entry name" value="Protein kinase-like (PK-like)"/>
    <property type="match status" value="1"/>
</dbReference>
<feature type="region of interest" description="Disordered" evidence="10">
    <location>
        <begin position="130"/>
        <end position="152"/>
    </location>
</feature>
<sequence>MASIVTKVNKKSNSITSSTVPNPTIKDKNLSKPKRTASTNLNFENELKLNKNVKSLCLNISTKSLIQSTSSSHQSINSLFKFNSPTTPTFVNSPTSKKSNFKFYHPNDISTSSDESDSENLKVTKNKIDSVQTITPPTSPLPSNPTSPISSNKSNLNLNINLLLKDISAFNFKYKNKPNFDNPDLTVQPTSSNINCVDQLLNLIKNKPIHKMDSSTETLVNSSTESIDSLDSSIEDLKKLKLSSPTPPPTTKLPDLPPPSRPAPKYLPPPPPLEKKDINLSSFDIIKTIGTGSFGRVHLVRSRVNKKYYAMKAILKGHIAKEQQIEHIQAEKRILSQLRHPLFIQLSGTFQTRTHLFIITNYVAGGELFAVLKKKTRFVNNIAKFYAAEVIVALEYLHSKDIIYRDLKPENIMLDVTGHIKLVDLGFAKYVPDVTYTLCGTPEYMAPEVILSKAYGKTVDWYALGILIYEMLCGYPPFYDQDQLQLYKKILNGKIYWPSYITEEAKDLIQHLITPDLTQRFGNLKDGADDIKNHPWFAGVVWSKVEKLEIAPPFIPEIFNEGDTRHFQRYSEPCNKEYYISQDHEALLDSANDYLEYFKDF</sequence>
<dbReference type="PROSITE" id="PS50011">
    <property type="entry name" value="PROTEIN_KINASE_DOM"/>
    <property type="match status" value="1"/>
</dbReference>
<evidence type="ECO:0000256" key="10">
    <source>
        <dbReference type="SAM" id="MobiDB-lite"/>
    </source>
</evidence>
<dbReference type="Gene3D" id="3.30.200.20">
    <property type="entry name" value="Phosphorylase Kinase, domain 1"/>
    <property type="match status" value="1"/>
</dbReference>
<keyword evidence="6 9" id="KW-0067">ATP-binding</keyword>
<dbReference type="PROSITE" id="PS00108">
    <property type="entry name" value="PROTEIN_KINASE_ST"/>
    <property type="match status" value="1"/>
</dbReference>
<feature type="compositionally biased region" description="Polar residues" evidence="10">
    <location>
        <begin position="11"/>
        <end position="22"/>
    </location>
</feature>
<dbReference type="GO" id="GO:0005952">
    <property type="term" value="C:cAMP-dependent protein kinase complex"/>
    <property type="evidence" value="ECO:0007669"/>
    <property type="project" value="TreeGrafter"/>
</dbReference>
<organism evidence="13 14">
    <name type="scientific">Piromyces finnis</name>
    <dbReference type="NCBI Taxonomy" id="1754191"/>
    <lineage>
        <taxon>Eukaryota</taxon>
        <taxon>Fungi</taxon>
        <taxon>Fungi incertae sedis</taxon>
        <taxon>Chytridiomycota</taxon>
        <taxon>Chytridiomycota incertae sedis</taxon>
        <taxon>Neocallimastigomycetes</taxon>
        <taxon>Neocallimastigales</taxon>
        <taxon>Neocallimastigaceae</taxon>
        <taxon>Piromyces</taxon>
    </lineage>
</organism>
<protein>
    <recommendedName>
        <fullName evidence="1">cAMP-dependent protein kinase</fullName>
        <ecNumber evidence="1">2.7.11.11</ecNumber>
    </recommendedName>
</protein>
<dbReference type="AlphaFoldDB" id="A0A1Y1VEI5"/>
<dbReference type="PROSITE" id="PS00107">
    <property type="entry name" value="PROTEIN_KINASE_ATP"/>
    <property type="match status" value="1"/>
</dbReference>
<gene>
    <name evidence="13" type="ORF">BCR36DRAFT_322636</name>
</gene>
<feature type="region of interest" description="Disordered" evidence="10">
    <location>
        <begin position="1"/>
        <end position="35"/>
    </location>
</feature>
<evidence type="ECO:0000259" key="11">
    <source>
        <dbReference type="PROSITE" id="PS50011"/>
    </source>
</evidence>
<dbReference type="GO" id="GO:0005829">
    <property type="term" value="C:cytosol"/>
    <property type="evidence" value="ECO:0007669"/>
    <property type="project" value="TreeGrafter"/>
</dbReference>
<dbReference type="PANTHER" id="PTHR24353:SF153">
    <property type="entry name" value="CAMP-DEPENDENT PROTEIN KINASE CATALYTIC SUBUNIT 1"/>
    <property type="match status" value="1"/>
</dbReference>
<feature type="region of interest" description="Disordered" evidence="10">
    <location>
        <begin position="240"/>
        <end position="272"/>
    </location>
</feature>
<dbReference type="SMART" id="SM00220">
    <property type="entry name" value="S_TKc"/>
    <property type="match status" value="1"/>
</dbReference>
<dbReference type="PROSITE" id="PS51285">
    <property type="entry name" value="AGC_KINASE_CTER"/>
    <property type="match status" value="1"/>
</dbReference>
<keyword evidence="5 13" id="KW-0418">Kinase</keyword>
<evidence type="ECO:0000256" key="4">
    <source>
        <dbReference type="ARBA" id="ARBA00022741"/>
    </source>
</evidence>
<proteinExistence type="predicted"/>
<dbReference type="InterPro" id="IPR000961">
    <property type="entry name" value="AGC-kinase_C"/>
</dbReference>
<accession>A0A1Y1VEI5</accession>
<evidence type="ECO:0000256" key="8">
    <source>
        <dbReference type="ARBA" id="ARBA00047454"/>
    </source>
</evidence>
<dbReference type="InterPro" id="IPR008271">
    <property type="entry name" value="Ser/Thr_kinase_AS"/>
</dbReference>
<name>A0A1Y1VEI5_9FUNG</name>
<comment type="caution">
    <text evidence="13">The sequence shown here is derived from an EMBL/GenBank/DDBJ whole genome shotgun (WGS) entry which is preliminary data.</text>
</comment>
<dbReference type="InterPro" id="IPR011009">
    <property type="entry name" value="Kinase-like_dom_sf"/>
</dbReference>
<evidence type="ECO:0000259" key="12">
    <source>
        <dbReference type="PROSITE" id="PS51285"/>
    </source>
</evidence>
<evidence type="ECO:0000256" key="5">
    <source>
        <dbReference type="ARBA" id="ARBA00022777"/>
    </source>
</evidence>
<evidence type="ECO:0000256" key="3">
    <source>
        <dbReference type="ARBA" id="ARBA00022679"/>
    </source>
</evidence>
<feature type="binding site" evidence="9">
    <location>
        <position position="316"/>
    </location>
    <ligand>
        <name>ATP</name>
        <dbReference type="ChEBI" id="CHEBI:30616"/>
    </ligand>
</feature>
<feature type="domain" description="AGC-kinase C-terminal" evidence="12">
    <location>
        <begin position="538"/>
        <end position="601"/>
    </location>
</feature>
<keyword evidence="14" id="KW-1185">Reference proteome</keyword>
<dbReference type="STRING" id="1754191.A0A1Y1VEI5"/>
<reference evidence="13 14" key="1">
    <citation type="submission" date="2016-08" db="EMBL/GenBank/DDBJ databases">
        <title>Genomes of anaerobic fungi encode conserved fungal cellulosomes for biomass hydrolysis.</title>
        <authorList>
            <consortium name="DOE Joint Genome Institute"/>
            <person name="Haitjema C.H."/>
            <person name="Gilmore S.P."/>
            <person name="Henske J.K."/>
            <person name="Solomon K.V."/>
            <person name="De Groot R."/>
            <person name="Kuo A."/>
            <person name="Mondo S.J."/>
            <person name="Salamov A.A."/>
            <person name="Labutti K."/>
            <person name="Zhao Z."/>
            <person name="Chiniquy J."/>
            <person name="Barry K."/>
            <person name="Brewer H.M."/>
            <person name="Purvine S.O."/>
            <person name="Wright A.T."/>
            <person name="Boxma B."/>
            <person name="Van Alen T."/>
            <person name="Hackstein J.H."/>
            <person name="Baker S.E."/>
            <person name="Grigoriev I.V."/>
            <person name="O'Malley M.A."/>
        </authorList>
    </citation>
    <scope>NUCLEOTIDE SEQUENCE [LARGE SCALE GENOMIC DNA]</scope>
    <source>
        <strain evidence="14">finn</strain>
    </source>
</reference>
<keyword evidence="4 9" id="KW-0547">Nucleotide-binding</keyword>
<evidence type="ECO:0000313" key="13">
    <source>
        <dbReference type="EMBL" id="ORX54254.1"/>
    </source>
</evidence>
<keyword evidence="2" id="KW-0723">Serine/threonine-protein kinase</keyword>
<dbReference type="GO" id="GO:0009653">
    <property type="term" value="P:anatomical structure morphogenesis"/>
    <property type="evidence" value="ECO:0007669"/>
    <property type="project" value="UniProtKB-ARBA"/>
</dbReference>
<evidence type="ECO:0000256" key="9">
    <source>
        <dbReference type="PROSITE-ProRule" id="PRU10141"/>
    </source>
</evidence>
<feature type="compositionally biased region" description="Pro residues" evidence="10">
    <location>
        <begin position="245"/>
        <end position="272"/>
    </location>
</feature>
<evidence type="ECO:0000313" key="14">
    <source>
        <dbReference type="Proteomes" id="UP000193719"/>
    </source>
</evidence>
<evidence type="ECO:0000256" key="7">
    <source>
        <dbReference type="ARBA" id="ARBA00047292"/>
    </source>
</evidence>
<dbReference type="Pfam" id="PF00069">
    <property type="entry name" value="Pkinase"/>
    <property type="match status" value="1"/>
</dbReference>
<dbReference type="GO" id="GO:0004691">
    <property type="term" value="F:cAMP-dependent protein kinase activity"/>
    <property type="evidence" value="ECO:0007669"/>
    <property type="project" value="UniProtKB-EC"/>
</dbReference>
<dbReference type="SMART" id="SM00133">
    <property type="entry name" value="S_TK_X"/>
    <property type="match status" value="1"/>
</dbReference>
<dbReference type="Gene3D" id="1.10.510.10">
    <property type="entry name" value="Transferase(Phosphotransferase) domain 1"/>
    <property type="match status" value="1"/>
</dbReference>
<dbReference type="InterPro" id="IPR017441">
    <property type="entry name" value="Protein_kinase_ATP_BS"/>
</dbReference>
<dbReference type="EC" id="2.7.11.11" evidence="1"/>
<dbReference type="InterPro" id="IPR000719">
    <property type="entry name" value="Prot_kinase_dom"/>
</dbReference>
<evidence type="ECO:0000256" key="6">
    <source>
        <dbReference type="ARBA" id="ARBA00022840"/>
    </source>
</evidence>
<dbReference type="FunFam" id="3.30.200.20:FF:000042">
    <property type="entry name" value="Aurora kinase A"/>
    <property type="match status" value="1"/>
</dbReference>
<dbReference type="GO" id="GO:0005634">
    <property type="term" value="C:nucleus"/>
    <property type="evidence" value="ECO:0007669"/>
    <property type="project" value="TreeGrafter"/>
</dbReference>
<evidence type="ECO:0000256" key="1">
    <source>
        <dbReference type="ARBA" id="ARBA00012444"/>
    </source>
</evidence>
<feature type="domain" description="Protein kinase" evidence="11">
    <location>
        <begin position="283"/>
        <end position="537"/>
    </location>
</feature>
<dbReference type="EMBL" id="MCFH01000011">
    <property type="protein sequence ID" value="ORX54254.1"/>
    <property type="molecule type" value="Genomic_DNA"/>
</dbReference>
<comment type="catalytic activity">
    <reaction evidence="7">
        <text>L-threonyl-[protein] + ATP = O-phospho-L-threonyl-[protein] + ADP + H(+)</text>
        <dbReference type="Rhea" id="RHEA:46608"/>
        <dbReference type="Rhea" id="RHEA-COMP:11060"/>
        <dbReference type="Rhea" id="RHEA-COMP:11605"/>
        <dbReference type="ChEBI" id="CHEBI:15378"/>
        <dbReference type="ChEBI" id="CHEBI:30013"/>
        <dbReference type="ChEBI" id="CHEBI:30616"/>
        <dbReference type="ChEBI" id="CHEBI:61977"/>
        <dbReference type="ChEBI" id="CHEBI:456216"/>
        <dbReference type="EC" id="2.7.11.11"/>
    </reaction>
</comment>
<dbReference type="OrthoDB" id="63267at2759"/>
<evidence type="ECO:0000256" key="2">
    <source>
        <dbReference type="ARBA" id="ARBA00022527"/>
    </source>
</evidence>
<dbReference type="PANTHER" id="PTHR24353">
    <property type="entry name" value="CYCLIC NUCLEOTIDE-DEPENDENT PROTEIN KINASE"/>
    <property type="match status" value="1"/>
</dbReference>
<reference evidence="13 14" key="2">
    <citation type="submission" date="2016-08" db="EMBL/GenBank/DDBJ databases">
        <title>Pervasive Adenine N6-methylation of Active Genes in Fungi.</title>
        <authorList>
            <consortium name="DOE Joint Genome Institute"/>
            <person name="Mondo S.J."/>
            <person name="Dannebaum R.O."/>
            <person name="Kuo R.C."/>
            <person name="Labutti K."/>
            <person name="Haridas S."/>
            <person name="Kuo A."/>
            <person name="Salamov A."/>
            <person name="Ahrendt S.R."/>
            <person name="Lipzen A."/>
            <person name="Sullivan W."/>
            <person name="Andreopoulos W.B."/>
            <person name="Clum A."/>
            <person name="Lindquist E."/>
            <person name="Daum C."/>
            <person name="Ramamoorthy G.K."/>
            <person name="Gryganskyi A."/>
            <person name="Culley D."/>
            <person name="Magnuson J.K."/>
            <person name="James T.Y."/>
            <person name="O'Malley M.A."/>
            <person name="Stajich J.E."/>
            <person name="Spatafora J.W."/>
            <person name="Visel A."/>
            <person name="Grigoriev I.V."/>
        </authorList>
    </citation>
    <scope>NUCLEOTIDE SEQUENCE [LARGE SCALE GENOMIC DNA]</scope>
    <source>
        <strain evidence="14">finn</strain>
    </source>
</reference>
<dbReference type="Proteomes" id="UP000193719">
    <property type="component" value="Unassembled WGS sequence"/>
</dbReference>